<name>A0A9D4QWG0_DREPO</name>
<keyword evidence="2" id="KW-1185">Reference proteome</keyword>
<proteinExistence type="predicted"/>
<dbReference type="EMBL" id="JAIWYP010000003">
    <property type="protein sequence ID" value="KAH3844695.1"/>
    <property type="molecule type" value="Genomic_DNA"/>
</dbReference>
<dbReference type="AlphaFoldDB" id="A0A9D4QWG0"/>
<accession>A0A9D4QWG0</accession>
<protein>
    <recommendedName>
        <fullName evidence="3">ATP-dependent DNA helicase</fullName>
    </recommendedName>
</protein>
<dbReference type="Proteomes" id="UP000828390">
    <property type="component" value="Unassembled WGS sequence"/>
</dbReference>
<evidence type="ECO:0008006" key="3">
    <source>
        <dbReference type="Google" id="ProtNLM"/>
    </source>
</evidence>
<evidence type="ECO:0000313" key="1">
    <source>
        <dbReference type="EMBL" id="KAH3844695.1"/>
    </source>
</evidence>
<reference evidence="1" key="2">
    <citation type="submission" date="2020-11" db="EMBL/GenBank/DDBJ databases">
        <authorList>
            <person name="McCartney M.A."/>
            <person name="Auch B."/>
            <person name="Kono T."/>
            <person name="Mallez S."/>
            <person name="Becker A."/>
            <person name="Gohl D.M."/>
            <person name="Silverstein K.A.T."/>
            <person name="Koren S."/>
            <person name="Bechman K.B."/>
            <person name="Herman A."/>
            <person name="Abrahante J.E."/>
            <person name="Garbe J."/>
        </authorList>
    </citation>
    <scope>NUCLEOTIDE SEQUENCE</scope>
    <source>
        <strain evidence="1">Duluth1</strain>
        <tissue evidence="1">Whole animal</tissue>
    </source>
</reference>
<dbReference type="InterPro" id="IPR027417">
    <property type="entry name" value="P-loop_NTPase"/>
</dbReference>
<comment type="caution">
    <text evidence="1">The sequence shown here is derived from an EMBL/GenBank/DDBJ whole genome shotgun (WGS) entry which is preliminary data.</text>
</comment>
<sequence>MKEEQVLALDVGVHGHNLSFLGPAGTGKSYVVSEIYKAQLEKGIKSQITCATGIACSVYPGEKNGSPIADKG</sequence>
<dbReference type="SUPFAM" id="SSF52540">
    <property type="entry name" value="P-loop containing nucleoside triphosphate hydrolases"/>
    <property type="match status" value="1"/>
</dbReference>
<reference evidence="1" key="1">
    <citation type="journal article" date="2019" name="bioRxiv">
        <title>The Genome of the Zebra Mussel, Dreissena polymorpha: A Resource for Invasive Species Research.</title>
        <authorList>
            <person name="McCartney M.A."/>
            <person name="Auch B."/>
            <person name="Kono T."/>
            <person name="Mallez S."/>
            <person name="Zhang Y."/>
            <person name="Obille A."/>
            <person name="Becker A."/>
            <person name="Abrahante J.E."/>
            <person name="Garbe J."/>
            <person name="Badalamenti J.P."/>
            <person name="Herman A."/>
            <person name="Mangelson H."/>
            <person name="Liachko I."/>
            <person name="Sullivan S."/>
            <person name="Sone E.D."/>
            <person name="Koren S."/>
            <person name="Silverstein K.A.T."/>
            <person name="Beckman K.B."/>
            <person name="Gohl D.M."/>
        </authorList>
    </citation>
    <scope>NUCLEOTIDE SEQUENCE</scope>
    <source>
        <strain evidence="1">Duluth1</strain>
        <tissue evidence="1">Whole animal</tissue>
    </source>
</reference>
<dbReference type="Gene3D" id="3.40.50.300">
    <property type="entry name" value="P-loop containing nucleotide triphosphate hydrolases"/>
    <property type="match status" value="1"/>
</dbReference>
<organism evidence="1 2">
    <name type="scientific">Dreissena polymorpha</name>
    <name type="common">Zebra mussel</name>
    <name type="synonym">Mytilus polymorpha</name>
    <dbReference type="NCBI Taxonomy" id="45954"/>
    <lineage>
        <taxon>Eukaryota</taxon>
        <taxon>Metazoa</taxon>
        <taxon>Spiralia</taxon>
        <taxon>Lophotrochozoa</taxon>
        <taxon>Mollusca</taxon>
        <taxon>Bivalvia</taxon>
        <taxon>Autobranchia</taxon>
        <taxon>Heteroconchia</taxon>
        <taxon>Euheterodonta</taxon>
        <taxon>Imparidentia</taxon>
        <taxon>Neoheterodontei</taxon>
        <taxon>Myida</taxon>
        <taxon>Dreissenoidea</taxon>
        <taxon>Dreissenidae</taxon>
        <taxon>Dreissena</taxon>
    </lineage>
</organism>
<gene>
    <name evidence="1" type="ORF">DPMN_086956</name>
</gene>
<evidence type="ECO:0000313" key="2">
    <source>
        <dbReference type="Proteomes" id="UP000828390"/>
    </source>
</evidence>